<name>A0A166A6E9_9AGAM</name>
<proteinExistence type="predicted"/>
<evidence type="ECO:0000313" key="2">
    <source>
        <dbReference type="Proteomes" id="UP000076532"/>
    </source>
</evidence>
<dbReference type="Proteomes" id="UP000076532">
    <property type="component" value="Unassembled WGS sequence"/>
</dbReference>
<dbReference type="AlphaFoldDB" id="A0A166A6E9"/>
<dbReference type="EMBL" id="KV417665">
    <property type="protein sequence ID" value="KZP11290.1"/>
    <property type="molecule type" value="Genomic_DNA"/>
</dbReference>
<accession>A0A166A6E9</accession>
<organism evidence="1 2">
    <name type="scientific">Athelia psychrophila</name>
    <dbReference type="NCBI Taxonomy" id="1759441"/>
    <lineage>
        <taxon>Eukaryota</taxon>
        <taxon>Fungi</taxon>
        <taxon>Dikarya</taxon>
        <taxon>Basidiomycota</taxon>
        <taxon>Agaricomycotina</taxon>
        <taxon>Agaricomycetes</taxon>
        <taxon>Agaricomycetidae</taxon>
        <taxon>Atheliales</taxon>
        <taxon>Atheliaceae</taxon>
        <taxon>Athelia</taxon>
    </lineage>
</organism>
<dbReference type="OrthoDB" id="3249498at2759"/>
<feature type="non-terminal residue" evidence="1">
    <location>
        <position position="1"/>
    </location>
</feature>
<gene>
    <name evidence="1" type="ORF">FIBSPDRAFT_756912</name>
</gene>
<evidence type="ECO:0000313" key="1">
    <source>
        <dbReference type="EMBL" id="KZP11290.1"/>
    </source>
</evidence>
<dbReference type="STRING" id="436010.A0A166A6E9"/>
<reference evidence="1 2" key="1">
    <citation type="journal article" date="2016" name="Mol. Biol. Evol.">
        <title>Comparative Genomics of Early-Diverging Mushroom-Forming Fungi Provides Insights into the Origins of Lignocellulose Decay Capabilities.</title>
        <authorList>
            <person name="Nagy L.G."/>
            <person name="Riley R."/>
            <person name="Tritt A."/>
            <person name="Adam C."/>
            <person name="Daum C."/>
            <person name="Floudas D."/>
            <person name="Sun H."/>
            <person name="Yadav J.S."/>
            <person name="Pangilinan J."/>
            <person name="Larsson K.H."/>
            <person name="Matsuura K."/>
            <person name="Barry K."/>
            <person name="Labutti K."/>
            <person name="Kuo R."/>
            <person name="Ohm R.A."/>
            <person name="Bhattacharya S.S."/>
            <person name="Shirouzu T."/>
            <person name="Yoshinaga Y."/>
            <person name="Martin F.M."/>
            <person name="Grigoriev I.V."/>
            <person name="Hibbett D.S."/>
        </authorList>
    </citation>
    <scope>NUCLEOTIDE SEQUENCE [LARGE SCALE GENOMIC DNA]</scope>
    <source>
        <strain evidence="1 2">CBS 109695</strain>
    </source>
</reference>
<sequence length="100" mass="11247">GFQSTSLKDSPSDIIYFFEALAVICAHWFRCRHLICFSDNTNTVDTVASMSAAGPINRLLRFAVAILMEFEIDFRCYHVPGPENVVADTLSHFNNVCLML</sequence>
<keyword evidence="2" id="KW-1185">Reference proteome</keyword>
<protein>
    <submittedName>
        <fullName evidence="1">Uncharacterized protein</fullName>
    </submittedName>
</protein>